<organism evidence="1">
    <name type="scientific">freshwater metagenome</name>
    <dbReference type="NCBI Taxonomy" id="449393"/>
    <lineage>
        <taxon>unclassified sequences</taxon>
        <taxon>metagenomes</taxon>
        <taxon>ecological metagenomes</taxon>
    </lineage>
</organism>
<reference evidence="1" key="1">
    <citation type="submission" date="2020-05" db="EMBL/GenBank/DDBJ databases">
        <authorList>
            <person name="Chiriac C."/>
            <person name="Salcher M."/>
            <person name="Ghai R."/>
            <person name="Kavagutti S V."/>
        </authorList>
    </citation>
    <scope>NUCLEOTIDE SEQUENCE</scope>
</reference>
<proteinExistence type="predicted"/>
<dbReference type="AlphaFoldDB" id="A0A6J6EF72"/>
<gene>
    <name evidence="1" type="ORF">UFOPK1740_00503</name>
</gene>
<protein>
    <submittedName>
        <fullName evidence="1">Unannotated protein</fullName>
    </submittedName>
</protein>
<dbReference type="Pfam" id="PF11305">
    <property type="entry name" value="DUF3107"/>
    <property type="match status" value="1"/>
</dbReference>
<name>A0A6J6EF72_9ZZZZ</name>
<evidence type="ECO:0000313" key="1">
    <source>
        <dbReference type="EMBL" id="CAB4575002.1"/>
    </source>
</evidence>
<accession>A0A6J6EF72</accession>
<sequence length="73" mass="7936">MEVRIGVQNSSREIVFETTATADEITKEIESAVKNKSLLSLVDEKGRKILVPGESLAFVEIGASEQRRVGFAG</sequence>
<dbReference type="EMBL" id="CAEZTU010000014">
    <property type="protein sequence ID" value="CAB4575002.1"/>
    <property type="molecule type" value="Genomic_DNA"/>
</dbReference>
<dbReference type="InterPro" id="IPR021456">
    <property type="entry name" value="DUF3107"/>
</dbReference>